<dbReference type="CDD" id="cd21037">
    <property type="entry name" value="MLKL_NTD"/>
    <property type="match status" value="1"/>
</dbReference>
<name>A0AAD6VL20_9AGAR</name>
<comment type="caution">
    <text evidence="1">The sequence shown here is derived from an EMBL/GenBank/DDBJ whole genome shotgun (WGS) entry which is preliminary data.</text>
</comment>
<keyword evidence="2" id="KW-1185">Reference proteome</keyword>
<gene>
    <name evidence="1" type="ORF">GGX14DRAFT_391673</name>
</gene>
<evidence type="ECO:0000313" key="1">
    <source>
        <dbReference type="EMBL" id="KAJ7216006.1"/>
    </source>
</evidence>
<dbReference type="InterPro" id="IPR059179">
    <property type="entry name" value="MLKL-like_MCAfunc"/>
</dbReference>
<dbReference type="InterPro" id="IPR036537">
    <property type="entry name" value="Adaptor_Cbl_N_dom_sf"/>
</dbReference>
<proteinExistence type="predicted"/>
<protein>
    <submittedName>
        <fullName evidence="1">Uncharacterized protein</fullName>
    </submittedName>
</protein>
<sequence>MSQNTRRASSSANAIHPSSLLARLIEYTTLATSTVKEIAQSAHVPFLTPTAAVSATILKLVQTSKTSKEHLILILEHIHEVLCAIISLHSMTAVERVLPPGVVNDIGNFMETLQKVYTFLKAQQEMSKIRQLFKQANSASQLEACKTGLQEAVIAFRVQVGTATVSDIAKLQKDAQQQHEELTKGVAKKKIRSLC</sequence>
<dbReference type="Gene3D" id="1.20.930.20">
    <property type="entry name" value="Adaptor protein Cbl, N-terminal domain"/>
    <property type="match status" value="1"/>
</dbReference>
<accession>A0AAD6VL20</accession>
<dbReference type="AlphaFoldDB" id="A0AAD6VL20"/>
<dbReference type="Proteomes" id="UP001219525">
    <property type="component" value="Unassembled WGS sequence"/>
</dbReference>
<dbReference type="EMBL" id="JARJCW010000016">
    <property type="protein sequence ID" value="KAJ7216006.1"/>
    <property type="molecule type" value="Genomic_DNA"/>
</dbReference>
<evidence type="ECO:0000313" key="2">
    <source>
        <dbReference type="Proteomes" id="UP001219525"/>
    </source>
</evidence>
<organism evidence="1 2">
    <name type="scientific">Mycena pura</name>
    <dbReference type="NCBI Taxonomy" id="153505"/>
    <lineage>
        <taxon>Eukaryota</taxon>
        <taxon>Fungi</taxon>
        <taxon>Dikarya</taxon>
        <taxon>Basidiomycota</taxon>
        <taxon>Agaricomycotina</taxon>
        <taxon>Agaricomycetes</taxon>
        <taxon>Agaricomycetidae</taxon>
        <taxon>Agaricales</taxon>
        <taxon>Marasmiineae</taxon>
        <taxon>Mycenaceae</taxon>
        <taxon>Mycena</taxon>
    </lineage>
</organism>
<reference evidence="1" key="1">
    <citation type="submission" date="2023-03" db="EMBL/GenBank/DDBJ databases">
        <title>Massive genome expansion in bonnet fungi (Mycena s.s.) driven by repeated elements and novel gene families across ecological guilds.</title>
        <authorList>
            <consortium name="Lawrence Berkeley National Laboratory"/>
            <person name="Harder C.B."/>
            <person name="Miyauchi S."/>
            <person name="Viragh M."/>
            <person name="Kuo A."/>
            <person name="Thoen E."/>
            <person name="Andreopoulos B."/>
            <person name="Lu D."/>
            <person name="Skrede I."/>
            <person name="Drula E."/>
            <person name="Henrissat B."/>
            <person name="Morin E."/>
            <person name="Kohler A."/>
            <person name="Barry K."/>
            <person name="LaButti K."/>
            <person name="Morin E."/>
            <person name="Salamov A."/>
            <person name="Lipzen A."/>
            <person name="Mereny Z."/>
            <person name="Hegedus B."/>
            <person name="Baldrian P."/>
            <person name="Stursova M."/>
            <person name="Weitz H."/>
            <person name="Taylor A."/>
            <person name="Grigoriev I.V."/>
            <person name="Nagy L.G."/>
            <person name="Martin F."/>
            <person name="Kauserud H."/>
        </authorList>
    </citation>
    <scope>NUCLEOTIDE SEQUENCE</scope>
    <source>
        <strain evidence="1">9144</strain>
    </source>
</reference>
<dbReference type="GO" id="GO:0007166">
    <property type="term" value="P:cell surface receptor signaling pathway"/>
    <property type="evidence" value="ECO:0007669"/>
    <property type="project" value="InterPro"/>
</dbReference>